<dbReference type="OMA" id="WEDQNLK"/>
<dbReference type="Pfam" id="PF01390">
    <property type="entry name" value="SEA"/>
    <property type="match status" value="1"/>
</dbReference>
<feature type="transmembrane region" description="Helical" evidence="2">
    <location>
        <begin position="244"/>
        <end position="268"/>
    </location>
</feature>
<organism evidence="4 5">
    <name type="scientific">Xenopus laevis</name>
    <name type="common">African clawed frog</name>
    <dbReference type="NCBI Taxonomy" id="8355"/>
    <lineage>
        <taxon>Eukaryota</taxon>
        <taxon>Metazoa</taxon>
        <taxon>Chordata</taxon>
        <taxon>Craniata</taxon>
        <taxon>Vertebrata</taxon>
        <taxon>Euteleostomi</taxon>
        <taxon>Amphibia</taxon>
        <taxon>Batrachia</taxon>
        <taxon>Anura</taxon>
        <taxon>Pipoidea</taxon>
        <taxon>Pipidae</taxon>
        <taxon>Xenopodinae</taxon>
        <taxon>Xenopus</taxon>
        <taxon>Xenopus</taxon>
    </lineage>
</organism>
<dbReference type="Gene3D" id="3.30.70.960">
    <property type="entry name" value="SEA domain"/>
    <property type="match status" value="1"/>
</dbReference>
<keyword evidence="2" id="KW-0472">Membrane</keyword>
<dbReference type="PROSITE" id="PS50024">
    <property type="entry name" value="SEA"/>
    <property type="match status" value="1"/>
</dbReference>
<evidence type="ECO:0000313" key="4">
    <source>
        <dbReference type="EMBL" id="OCT90545.1"/>
    </source>
</evidence>
<dbReference type="PANTHER" id="PTHR37999:SF3">
    <property type="entry name" value="MUCIN-3B-LIKE"/>
    <property type="match status" value="1"/>
</dbReference>
<dbReference type="InterPro" id="IPR036364">
    <property type="entry name" value="SEA_dom_sf"/>
</dbReference>
<evidence type="ECO:0000256" key="1">
    <source>
        <dbReference type="SAM" id="MobiDB-lite"/>
    </source>
</evidence>
<keyword evidence="2" id="KW-0812">Transmembrane</keyword>
<sequence length="351" mass="39725">MSNFLLLERDCKNGGYDDGTKCICIKYFYGTLCDYAKDTLDVGNTLNATVKVNMKITNKLFQKGMENKSSPAYGQFEKEFRAQMKAIYENVTNYKDVNIRSLKNGSIVVDYDIILEMDYNSEVNIDKNYEDLFGIVQAQLISGNCSDENIGYCFTEPNVTEVPVPTAEELCMDSIEPGYREFYTPKLTASGLSCISHCEKESPEFENCNSGNCQIREIGPMCLCPETEKYLYTLSRCRGRMLKAALYGGVGAGMAVLAIIILTVGILLCKAKQPKKRKDPFSKDQEGKWYEDNDDDEWTVKRGLSNSGSEQGQNDGYKKGMANYENFRPTLENVDTKTEVKIQRPQVSRRW</sequence>
<reference evidence="5" key="1">
    <citation type="journal article" date="2016" name="Nature">
        <title>Genome evolution in the allotetraploid frog Xenopus laevis.</title>
        <authorList>
            <person name="Session A.M."/>
            <person name="Uno Y."/>
            <person name="Kwon T."/>
            <person name="Chapman J.A."/>
            <person name="Toyoda A."/>
            <person name="Takahashi S."/>
            <person name="Fukui A."/>
            <person name="Hikosaka A."/>
            <person name="Suzuki A."/>
            <person name="Kondo M."/>
            <person name="van Heeringen S.J."/>
            <person name="Quigley I."/>
            <person name="Heinz S."/>
            <person name="Ogino H."/>
            <person name="Ochi H."/>
            <person name="Hellsten U."/>
            <person name="Lyons J.B."/>
            <person name="Simakov O."/>
            <person name="Putnam N."/>
            <person name="Stites J."/>
            <person name="Kuroki Y."/>
            <person name="Tanaka T."/>
            <person name="Michiue T."/>
            <person name="Watanabe M."/>
            <person name="Bogdanovic O."/>
            <person name="Lister R."/>
            <person name="Georgiou G."/>
            <person name="Paranjpe S.S."/>
            <person name="van Kruijsbergen I."/>
            <person name="Shu S."/>
            <person name="Carlson J."/>
            <person name="Kinoshita T."/>
            <person name="Ohta Y."/>
            <person name="Mawaribuchi S."/>
            <person name="Jenkins J."/>
            <person name="Grimwood J."/>
            <person name="Schmutz J."/>
            <person name="Mitros T."/>
            <person name="Mozaffari S.V."/>
            <person name="Suzuki Y."/>
            <person name="Haramoto Y."/>
            <person name="Yamamoto T.S."/>
            <person name="Takagi C."/>
            <person name="Heald R."/>
            <person name="Miller K."/>
            <person name="Haudenschild C."/>
            <person name="Kitzman J."/>
            <person name="Nakayama T."/>
            <person name="Izutsu Y."/>
            <person name="Robert J."/>
            <person name="Fortriede J."/>
            <person name="Burns K."/>
            <person name="Lotay V."/>
            <person name="Karimi K."/>
            <person name="Yasuoka Y."/>
            <person name="Dichmann D.S."/>
            <person name="Flajnik M.F."/>
            <person name="Houston D.W."/>
            <person name="Shendure J."/>
            <person name="DuPasquier L."/>
            <person name="Vize P.D."/>
            <person name="Zorn A.M."/>
            <person name="Ito M."/>
            <person name="Marcotte E.M."/>
            <person name="Wallingford J.B."/>
            <person name="Ito Y."/>
            <person name="Asashima M."/>
            <person name="Ueno N."/>
            <person name="Matsuda Y."/>
            <person name="Veenstra G.J."/>
            <person name="Fujiyama A."/>
            <person name="Harland R.M."/>
            <person name="Taira M."/>
            <person name="Rokhsar D.S."/>
        </authorList>
    </citation>
    <scope>NUCLEOTIDE SEQUENCE [LARGE SCALE GENOMIC DNA]</scope>
    <source>
        <strain evidence="5">J</strain>
    </source>
</reference>
<dbReference type="SUPFAM" id="SSF82671">
    <property type="entry name" value="SEA domain"/>
    <property type="match status" value="1"/>
</dbReference>
<protein>
    <recommendedName>
        <fullName evidence="3">SEA domain-containing protein</fullName>
    </recommendedName>
</protein>
<evidence type="ECO:0000313" key="5">
    <source>
        <dbReference type="Proteomes" id="UP000694892"/>
    </source>
</evidence>
<evidence type="ECO:0000256" key="2">
    <source>
        <dbReference type="SAM" id="Phobius"/>
    </source>
</evidence>
<feature type="domain" description="SEA" evidence="3">
    <location>
        <begin position="46"/>
        <end position="166"/>
    </location>
</feature>
<dbReference type="PANTHER" id="PTHR37999">
    <property type="entry name" value="MUCIN-17"/>
    <property type="match status" value="1"/>
</dbReference>
<feature type="region of interest" description="Disordered" evidence="1">
    <location>
        <begin position="300"/>
        <end position="321"/>
    </location>
</feature>
<name>A0A974HUB9_XENLA</name>
<keyword evidence="2" id="KW-1133">Transmembrane helix</keyword>
<accession>A0A974HUB9</accession>
<dbReference type="AlphaFoldDB" id="A0A974HUB9"/>
<feature type="compositionally biased region" description="Polar residues" evidence="1">
    <location>
        <begin position="304"/>
        <end position="314"/>
    </location>
</feature>
<gene>
    <name evidence="4" type="ORF">XELAEV_18019161mg</name>
</gene>
<proteinExistence type="predicted"/>
<dbReference type="Proteomes" id="UP000694892">
    <property type="component" value="Chromosome 3L"/>
</dbReference>
<dbReference type="InterPro" id="IPR000082">
    <property type="entry name" value="SEA_dom"/>
</dbReference>
<dbReference type="EMBL" id="CM004470">
    <property type="protein sequence ID" value="OCT90545.1"/>
    <property type="molecule type" value="Genomic_DNA"/>
</dbReference>
<evidence type="ECO:0000259" key="3">
    <source>
        <dbReference type="PROSITE" id="PS50024"/>
    </source>
</evidence>
<dbReference type="InterPro" id="IPR053311">
    <property type="entry name" value="Mucosal_Integrity_Assoc"/>
</dbReference>